<dbReference type="AlphaFoldDB" id="A0A834Y5E4"/>
<dbReference type="SUPFAM" id="SSF51445">
    <property type="entry name" value="(Trans)glycosidases"/>
    <property type="match status" value="1"/>
</dbReference>
<dbReference type="PANTHER" id="PTHR10357">
    <property type="entry name" value="ALPHA-AMYLASE FAMILY MEMBER"/>
    <property type="match status" value="1"/>
</dbReference>
<comment type="similarity">
    <text evidence="2">Belongs to the glycosyl hydrolase 13 family.</text>
</comment>
<sequence length="502" mass="56960">MHIKNCGIGAIWLSPMYASPMVDFGYDISDFRNIEVILDLVPNHTSDDHFWFKESLKEGSPYRDYYIWRKGLGQTDDLITDIGSAPNNWLSVFGGSGWTYNGTSKLWYFHQFHRRQPDLNYRSALVRKEMEDIITFWLSKGVEGFRIDAVPHLFEIEDLADEPRSFLPQFKSNEYDYLYHPHTKDQNETYDLVQSWRRVLDNYANKTNTDEKIMMTEAYTSLLNTTKYYDFGSHVPFNFNFLTEVNNSSSPADFKRVIDTWITEANKKGGTSNWVMGNHDNPRTPTRYPERGDQMNMLSMILPGVAVTYYGEEIGMLDKSDISFEDTQDPQACQAGKDKYKSKSRDPNRTPMQWDATVNSGFNNGTQTWIPVHENYKSLNLAAEIAANDSHLKIYQKLVSLKTNSLSLINGSVEAVVSDDKRALSVIRNSQNESVVLIINFSNTATATVNVANKISINLSTTATVSISSLGSSLIEGTRVDLKNVQVPSKHSVVLIARTNAS</sequence>
<dbReference type="OrthoDB" id="1740265at2759"/>
<keyword evidence="4" id="KW-0325">Glycoprotein</keyword>
<dbReference type="InterPro" id="IPR017853">
    <property type="entry name" value="GH"/>
</dbReference>
<comment type="caution">
    <text evidence="8">The sequence shown here is derived from an EMBL/GenBank/DDBJ whole genome shotgun (WGS) entry which is preliminary data.</text>
</comment>
<evidence type="ECO:0000313" key="9">
    <source>
        <dbReference type="Proteomes" id="UP000639338"/>
    </source>
</evidence>
<evidence type="ECO:0000259" key="7">
    <source>
        <dbReference type="SMART" id="SM00642"/>
    </source>
</evidence>
<keyword evidence="9" id="KW-1185">Reference proteome</keyword>
<dbReference type="FunFam" id="3.90.400.10:FF:000001">
    <property type="entry name" value="Maltase A3, isoform A"/>
    <property type="match status" value="1"/>
</dbReference>
<dbReference type="GO" id="GO:0005975">
    <property type="term" value="P:carbohydrate metabolic process"/>
    <property type="evidence" value="ECO:0007669"/>
    <property type="project" value="InterPro"/>
</dbReference>
<dbReference type="Gene3D" id="3.90.400.10">
    <property type="entry name" value="Oligo-1,6-glucosidase, Domain 2"/>
    <property type="match status" value="1"/>
</dbReference>
<dbReference type="EC" id="3.2.1.20" evidence="3"/>
<proteinExistence type="inferred from homology"/>
<keyword evidence="5" id="KW-0326">Glycosidase</keyword>
<dbReference type="PANTHER" id="PTHR10357:SF179">
    <property type="entry name" value="NEUTRAL AND BASIC AMINO ACID TRANSPORT PROTEIN RBAT"/>
    <property type="match status" value="1"/>
</dbReference>
<dbReference type="SMART" id="SM00642">
    <property type="entry name" value="Aamy"/>
    <property type="match status" value="1"/>
</dbReference>
<evidence type="ECO:0000256" key="4">
    <source>
        <dbReference type="ARBA" id="ARBA00023180"/>
    </source>
</evidence>
<evidence type="ECO:0000256" key="6">
    <source>
        <dbReference type="SAM" id="MobiDB-lite"/>
    </source>
</evidence>
<evidence type="ECO:0000256" key="5">
    <source>
        <dbReference type="ARBA" id="ARBA00023295"/>
    </source>
</evidence>
<keyword evidence="5" id="KW-0378">Hydrolase</keyword>
<evidence type="ECO:0000256" key="2">
    <source>
        <dbReference type="ARBA" id="ARBA00008061"/>
    </source>
</evidence>
<dbReference type="Gene3D" id="3.20.20.80">
    <property type="entry name" value="Glycosidases"/>
    <property type="match status" value="2"/>
</dbReference>
<dbReference type="InterPro" id="IPR045857">
    <property type="entry name" value="O16G_dom_2"/>
</dbReference>
<name>A0A834Y5E4_APHGI</name>
<dbReference type="GO" id="GO:0004558">
    <property type="term" value="F:alpha-1,4-glucosidase activity"/>
    <property type="evidence" value="ECO:0007669"/>
    <property type="project" value="UniProtKB-EC"/>
</dbReference>
<feature type="compositionally biased region" description="Basic and acidic residues" evidence="6">
    <location>
        <begin position="336"/>
        <end position="348"/>
    </location>
</feature>
<dbReference type="InterPro" id="IPR006047">
    <property type="entry name" value="GH13_cat_dom"/>
</dbReference>
<gene>
    <name evidence="8" type="ORF">HCN44_006095</name>
</gene>
<evidence type="ECO:0000313" key="8">
    <source>
        <dbReference type="EMBL" id="KAF7997524.1"/>
    </source>
</evidence>
<feature type="region of interest" description="Disordered" evidence="6">
    <location>
        <begin position="329"/>
        <end position="354"/>
    </location>
</feature>
<evidence type="ECO:0000256" key="1">
    <source>
        <dbReference type="ARBA" id="ARBA00001657"/>
    </source>
</evidence>
<comment type="catalytic activity">
    <reaction evidence="1">
        <text>Hydrolysis of terminal, non-reducing (1-&gt;4)-linked alpha-D-glucose residues with release of alpha-D-glucose.</text>
        <dbReference type="EC" id="3.2.1.20"/>
    </reaction>
</comment>
<dbReference type="Proteomes" id="UP000639338">
    <property type="component" value="Unassembled WGS sequence"/>
</dbReference>
<dbReference type="Pfam" id="PF00128">
    <property type="entry name" value="Alpha-amylase"/>
    <property type="match status" value="1"/>
</dbReference>
<organism evidence="8 9">
    <name type="scientific">Aphidius gifuensis</name>
    <name type="common">Parasitoid wasp</name>
    <dbReference type="NCBI Taxonomy" id="684658"/>
    <lineage>
        <taxon>Eukaryota</taxon>
        <taxon>Metazoa</taxon>
        <taxon>Ecdysozoa</taxon>
        <taxon>Arthropoda</taxon>
        <taxon>Hexapoda</taxon>
        <taxon>Insecta</taxon>
        <taxon>Pterygota</taxon>
        <taxon>Neoptera</taxon>
        <taxon>Endopterygota</taxon>
        <taxon>Hymenoptera</taxon>
        <taxon>Apocrita</taxon>
        <taxon>Ichneumonoidea</taxon>
        <taxon>Braconidae</taxon>
        <taxon>Aphidiinae</taxon>
        <taxon>Aphidius</taxon>
    </lineage>
</organism>
<accession>A0A834Y5E4</accession>
<feature type="domain" description="Glycosyl hydrolase family 13 catalytic" evidence="7">
    <location>
        <begin position="2"/>
        <end position="349"/>
    </location>
</feature>
<dbReference type="EMBL" id="JACMRX010000001">
    <property type="protein sequence ID" value="KAF7997524.1"/>
    <property type="molecule type" value="Genomic_DNA"/>
</dbReference>
<evidence type="ECO:0000256" key="3">
    <source>
        <dbReference type="ARBA" id="ARBA00012741"/>
    </source>
</evidence>
<reference evidence="8 9" key="1">
    <citation type="submission" date="2020-08" db="EMBL/GenBank/DDBJ databases">
        <title>Aphidius gifuensis genome sequencing and assembly.</title>
        <authorList>
            <person name="Du Z."/>
        </authorList>
    </citation>
    <scope>NUCLEOTIDE SEQUENCE [LARGE SCALE GENOMIC DNA]</scope>
    <source>
        <strain evidence="8">YNYX2018</strain>
        <tissue evidence="8">Adults</tissue>
    </source>
</reference>
<protein>
    <recommendedName>
        <fullName evidence="3">alpha-glucosidase</fullName>
        <ecNumber evidence="3">3.2.1.20</ecNumber>
    </recommendedName>
</protein>